<protein>
    <recommendedName>
        <fullName evidence="1">AB hydrolase-1 domain-containing protein</fullName>
    </recommendedName>
</protein>
<feature type="domain" description="AB hydrolase-1" evidence="1">
    <location>
        <begin position="53"/>
        <end position="223"/>
    </location>
</feature>
<keyword evidence="3" id="KW-1185">Reference proteome</keyword>
<dbReference type="SUPFAM" id="SSF53474">
    <property type="entry name" value="alpha/beta-Hydrolases"/>
    <property type="match status" value="1"/>
</dbReference>
<name>A0ABX2D434_9CYAN</name>
<evidence type="ECO:0000313" key="2">
    <source>
        <dbReference type="EMBL" id="NQE37326.1"/>
    </source>
</evidence>
<dbReference type="Proteomes" id="UP000702425">
    <property type="component" value="Unassembled WGS sequence"/>
</dbReference>
<evidence type="ECO:0000313" key="3">
    <source>
        <dbReference type="Proteomes" id="UP000702425"/>
    </source>
</evidence>
<reference evidence="2 3" key="1">
    <citation type="journal article" date="2020" name="Sci. Rep.">
        <title>A novel cyanobacterial geosmin producer, revising GeoA distribution and dispersion patterns in Bacteria.</title>
        <authorList>
            <person name="Churro C."/>
            <person name="Semedo-Aguiar A.P."/>
            <person name="Silva A.D."/>
            <person name="Pereira-Leal J.B."/>
            <person name="Leite R.B."/>
        </authorList>
    </citation>
    <scope>NUCLEOTIDE SEQUENCE [LARGE SCALE GENOMIC DNA]</scope>
    <source>
        <strain evidence="2 3">IPMA8</strain>
    </source>
</reference>
<evidence type="ECO:0000259" key="1">
    <source>
        <dbReference type="Pfam" id="PF12697"/>
    </source>
</evidence>
<dbReference type="EMBL" id="SRRZ01000123">
    <property type="protein sequence ID" value="NQE37326.1"/>
    <property type="molecule type" value="Genomic_DNA"/>
</dbReference>
<dbReference type="RefSeq" id="WP_172191273.1">
    <property type="nucleotide sequence ID" value="NZ_CAWPPK010000028.1"/>
</dbReference>
<comment type="caution">
    <text evidence="2">The sequence shown here is derived from an EMBL/GenBank/DDBJ whole genome shotgun (WGS) entry which is preliminary data.</text>
</comment>
<dbReference type="Gene3D" id="3.40.50.1820">
    <property type="entry name" value="alpha/beta hydrolase"/>
    <property type="match status" value="1"/>
</dbReference>
<dbReference type="Pfam" id="PF12697">
    <property type="entry name" value="Abhydrolase_6"/>
    <property type="match status" value="1"/>
</dbReference>
<dbReference type="InterPro" id="IPR000073">
    <property type="entry name" value="AB_hydrolase_1"/>
</dbReference>
<proteinExistence type="predicted"/>
<gene>
    <name evidence="2" type="ORF">E5S67_05095</name>
</gene>
<dbReference type="InterPro" id="IPR029058">
    <property type="entry name" value="AB_hydrolase_fold"/>
</dbReference>
<organism evidence="2 3">
    <name type="scientific">Microcoleus asticus IPMA8</name>
    <dbReference type="NCBI Taxonomy" id="2563858"/>
    <lineage>
        <taxon>Bacteria</taxon>
        <taxon>Bacillati</taxon>
        <taxon>Cyanobacteriota</taxon>
        <taxon>Cyanophyceae</taxon>
        <taxon>Oscillatoriophycideae</taxon>
        <taxon>Oscillatoriales</taxon>
        <taxon>Microcoleaceae</taxon>
        <taxon>Microcoleus</taxon>
        <taxon>Microcoleus asticus</taxon>
    </lineage>
</organism>
<accession>A0ABX2D434</accession>
<sequence length="245" mass="28555">MQFSSEDVLWLSVSPSLQFFDRSLLSYLNDSVPVQIWEYQQTEDEACSLDMAVELLHDYLTMRDRPIHLIGHSTSGLVGLMYARRYPHKVSSLGLLSVGVPSAINWQAHYYTHFSAFPWSRKQVLTQMVGDMLGLPNQIINQRFISYFEDDLACSPCPHSLFRISNFHDEGVEVPLLICSSQTDFVVSPVVMRRWSKFIKKGDRLWECQDGRHFFHHFYPEQVGEEILNFWLSLHSRQAILNFKF</sequence>